<accession>V9XNU4</accession>
<dbReference type="EMBL" id="CP006996">
    <property type="protein sequence ID" value="AHD23714.1"/>
    <property type="molecule type" value="Genomic_DNA"/>
</dbReference>
<gene>
    <name evidence="1" type="ORF">Y013_10940</name>
    <name evidence="2" type="ORF">Y013_15060</name>
</gene>
<evidence type="ECO:0000313" key="3">
    <source>
        <dbReference type="Proteomes" id="UP000018781"/>
    </source>
</evidence>
<proteinExistence type="predicted"/>
<dbReference type="KEGG" id="rpy:Y013_10940"/>
<dbReference type="KEGG" id="rpy:Y013_15060"/>
<dbReference type="EMBL" id="CP006996">
    <property type="protein sequence ID" value="AHD23800.1"/>
    <property type="molecule type" value="Genomic_DNA"/>
</dbReference>
<evidence type="ECO:0000313" key="1">
    <source>
        <dbReference type="EMBL" id="AHD23714.1"/>
    </source>
</evidence>
<dbReference type="HOGENOM" id="CLU_2809648_0_0_11"/>
<protein>
    <submittedName>
        <fullName evidence="1">Uncharacterized protein</fullName>
    </submittedName>
</protein>
<sequence length="67" mass="7401">MAGQGEMMVNLFHIQEVVLVHGTCFQHRRAVHQEGSIEPVHTSDGVTTASAHMFHGFEVAPMSRNSQ</sequence>
<organism evidence="1 3">
    <name type="scientific">Rhodococcus pyridinivorans SB3094</name>
    <dbReference type="NCBI Taxonomy" id="1435356"/>
    <lineage>
        <taxon>Bacteria</taxon>
        <taxon>Bacillati</taxon>
        <taxon>Actinomycetota</taxon>
        <taxon>Actinomycetes</taxon>
        <taxon>Mycobacteriales</taxon>
        <taxon>Nocardiaceae</taxon>
        <taxon>Rhodococcus</taxon>
    </lineage>
</organism>
<evidence type="ECO:0000313" key="2">
    <source>
        <dbReference type="EMBL" id="AHD23800.1"/>
    </source>
</evidence>
<dbReference type="AlphaFoldDB" id="V9XNU4"/>
<dbReference type="Proteomes" id="UP000018781">
    <property type="component" value="Chromosome"/>
</dbReference>
<reference evidence="1 3" key="1">
    <citation type="journal article" date="2014" name="Genome Announc.">
        <title>Complete Genome of Rhodococcus pyridinivorans SB3094, a Methyl-Ethyl-Ketone-Degrading Bacterium Used for Bioaugmentation.</title>
        <authorList>
            <person name="Dueholm M.S."/>
            <person name="Albertsen M."/>
            <person name="D'Imperio S."/>
            <person name="Tale V.P."/>
            <person name="Lewis D."/>
            <person name="Nielsen P.H."/>
            <person name="Nielsen J.L."/>
        </authorList>
    </citation>
    <scope>NUCLEOTIDE SEQUENCE [LARGE SCALE GENOMIC DNA]</scope>
    <source>
        <strain evidence="1 3">SB3094</strain>
    </source>
</reference>
<name>V9XNU4_9NOCA</name>